<evidence type="ECO:0000313" key="4">
    <source>
        <dbReference type="EMBL" id="THJ70134.1"/>
    </source>
</evidence>
<dbReference type="NCBIfam" id="TIGR03816">
    <property type="entry name" value="tadE_like_DECH"/>
    <property type="match status" value="1"/>
</dbReference>
<dbReference type="RefSeq" id="WP_136448812.1">
    <property type="nucleotide sequence ID" value="NZ_SSXH01000436.1"/>
</dbReference>
<feature type="non-terminal residue" evidence="4">
    <location>
        <position position="162"/>
    </location>
</feature>
<dbReference type="InterPro" id="IPR021202">
    <property type="entry name" value="Rv3654c-like"/>
</dbReference>
<dbReference type="AlphaFoldDB" id="A0A4S5EE81"/>
<gene>
    <name evidence="4" type="ORF">E7Y31_15980</name>
</gene>
<name>A0A4S5EE81_9ACTN</name>
<protein>
    <recommendedName>
        <fullName evidence="3">Putative Flp pilus-assembly TadG-like N-terminal domain-containing protein</fullName>
    </recommendedName>
</protein>
<reference evidence="4 5" key="1">
    <citation type="submission" date="2019-04" db="EMBL/GenBank/DDBJ databases">
        <title>Draft genome sequences for three unisolated Alnus-infective Frankia Sp+ strains, AgTrS, AiOr and AvVan, the first sequenced Frankia strains able to sporulate in-planta.</title>
        <authorList>
            <person name="Bethencourt L."/>
            <person name="Vautrin F."/>
            <person name="Taib N."/>
            <person name="Dubost A."/>
            <person name="Castro-Garcia L."/>
            <person name="Imbaud O."/>
            <person name="Abrouk D."/>
            <person name="Fournier P."/>
            <person name="Briolay J."/>
            <person name="Nguyen A."/>
            <person name="Normand P."/>
            <person name="Fernandez M.P."/>
            <person name="Brochier-Armanet C."/>
            <person name="Herrera-Belaroussi A."/>
        </authorList>
    </citation>
    <scope>NUCLEOTIDE SEQUENCE [LARGE SCALE GENOMIC DNA]</scope>
    <source>
        <strain evidence="4 5">AvVan</strain>
    </source>
</reference>
<dbReference type="Proteomes" id="UP000305282">
    <property type="component" value="Unassembled WGS sequence"/>
</dbReference>
<dbReference type="Pfam" id="PF13400">
    <property type="entry name" value="Tad"/>
    <property type="match status" value="1"/>
</dbReference>
<feature type="domain" description="Putative Flp pilus-assembly TadG-like N-terminal" evidence="3">
    <location>
        <begin position="25"/>
        <end position="71"/>
    </location>
</feature>
<proteinExistence type="predicted"/>
<dbReference type="InterPro" id="IPR028087">
    <property type="entry name" value="Tad_N"/>
</dbReference>
<keyword evidence="5" id="KW-1185">Reference proteome</keyword>
<comment type="caution">
    <text evidence="4">The sequence shown here is derived from an EMBL/GenBank/DDBJ whole genome shotgun (WGS) entry which is preliminary data.</text>
</comment>
<dbReference type="OrthoDB" id="3405925at2"/>
<feature type="transmembrane region" description="Helical" evidence="2">
    <location>
        <begin position="29"/>
        <end position="51"/>
    </location>
</feature>
<evidence type="ECO:0000313" key="5">
    <source>
        <dbReference type="Proteomes" id="UP000305282"/>
    </source>
</evidence>
<dbReference type="EMBL" id="SSXH01000436">
    <property type="protein sequence ID" value="THJ70134.1"/>
    <property type="molecule type" value="Genomic_DNA"/>
</dbReference>
<keyword evidence="2" id="KW-0812">Transmembrane</keyword>
<evidence type="ECO:0000259" key="3">
    <source>
        <dbReference type="Pfam" id="PF13400"/>
    </source>
</evidence>
<evidence type="ECO:0000256" key="1">
    <source>
        <dbReference type="SAM" id="MobiDB-lite"/>
    </source>
</evidence>
<sequence>MTADGHYPPTASTPCAAAGEGRDAGSATVWLLAVLFALLSLAGLAFTVTVIGASRQQAAAAADLAALAAAALPAVDEQSVCARAGEITAANGARLLDCRVAADAVEIAVSVRLPAVVGVLADLTVHARAGPWGGAAGAYRPASQEGGRSGAGPRPIPGILGS</sequence>
<keyword evidence="2" id="KW-0472">Membrane</keyword>
<feature type="region of interest" description="Disordered" evidence="1">
    <location>
        <begin position="138"/>
        <end position="162"/>
    </location>
</feature>
<keyword evidence="2" id="KW-1133">Transmembrane helix</keyword>
<organism evidence="4 5">
    <name type="scientific">Candidatus Frankia alpina</name>
    <dbReference type="NCBI Taxonomy" id="2699483"/>
    <lineage>
        <taxon>Bacteria</taxon>
        <taxon>Bacillati</taxon>
        <taxon>Actinomycetota</taxon>
        <taxon>Actinomycetes</taxon>
        <taxon>Frankiales</taxon>
        <taxon>Frankiaceae</taxon>
        <taxon>Frankia</taxon>
    </lineage>
</organism>
<accession>A0A4S5EE81</accession>
<evidence type="ECO:0000256" key="2">
    <source>
        <dbReference type="SAM" id="Phobius"/>
    </source>
</evidence>